<evidence type="ECO:0008006" key="5">
    <source>
        <dbReference type="Google" id="ProtNLM"/>
    </source>
</evidence>
<dbReference type="GO" id="GO:0005576">
    <property type="term" value="C:extracellular region"/>
    <property type="evidence" value="ECO:0007669"/>
    <property type="project" value="UniProtKB-SubCell"/>
</dbReference>
<dbReference type="InterPro" id="IPR050557">
    <property type="entry name" value="RTX_toxin/Mannuronan_C5-epim"/>
</dbReference>
<dbReference type="GO" id="GO:0005509">
    <property type="term" value="F:calcium ion binding"/>
    <property type="evidence" value="ECO:0007669"/>
    <property type="project" value="InterPro"/>
</dbReference>
<dbReference type="Gene3D" id="2.150.10.10">
    <property type="entry name" value="Serralysin-like metalloprotease, C-terminal"/>
    <property type="match status" value="2"/>
</dbReference>
<organism evidence="3 4">
    <name type="scientific">Caenimonas koreensis DSM 17982</name>
    <dbReference type="NCBI Taxonomy" id="1121255"/>
    <lineage>
        <taxon>Bacteria</taxon>
        <taxon>Pseudomonadati</taxon>
        <taxon>Pseudomonadota</taxon>
        <taxon>Betaproteobacteria</taxon>
        <taxon>Burkholderiales</taxon>
        <taxon>Comamonadaceae</taxon>
        <taxon>Caenimonas</taxon>
    </lineage>
</organism>
<evidence type="ECO:0000313" key="3">
    <source>
        <dbReference type="EMBL" id="MRD47462.1"/>
    </source>
</evidence>
<dbReference type="OrthoDB" id="6756050at2"/>
<dbReference type="Pfam" id="PF00353">
    <property type="entry name" value="HemolysinCabind"/>
    <property type="match status" value="3"/>
</dbReference>
<gene>
    <name evidence="3" type="ORF">GHT07_09250</name>
</gene>
<name>A0A844B2G8_9BURK</name>
<comment type="subcellular location">
    <subcellularLocation>
        <location evidence="1">Secreted</location>
    </subcellularLocation>
</comment>
<evidence type="ECO:0000256" key="1">
    <source>
        <dbReference type="ARBA" id="ARBA00004613"/>
    </source>
</evidence>
<dbReference type="InterPro" id="IPR011049">
    <property type="entry name" value="Serralysin-like_metalloprot_C"/>
</dbReference>
<evidence type="ECO:0000313" key="4">
    <source>
        <dbReference type="Proteomes" id="UP000487350"/>
    </source>
</evidence>
<dbReference type="AlphaFoldDB" id="A0A844B2G8"/>
<comment type="caution">
    <text evidence="3">The sequence shown here is derived from an EMBL/GenBank/DDBJ whole genome shotgun (WGS) entry which is preliminary data.</text>
</comment>
<keyword evidence="2" id="KW-0964">Secreted</keyword>
<dbReference type="EMBL" id="WJBU01000008">
    <property type="protein sequence ID" value="MRD47462.1"/>
    <property type="molecule type" value="Genomic_DNA"/>
</dbReference>
<accession>A0A844B2G8</accession>
<dbReference type="PRINTS" id="PR00313">
    <property type="entry name" value="CABNDNGRPT"/>
</dbReference>
<protein>
    <recommendedName>
        <fullName evidence="5">Hemolysin-type calcium-binding repeat-containing protein</fullName>
    </recommendedName>
</protein>
<keyword evidence="4" id="KW-1185">Reference proteome</keyword>
<dbReference type="InterPro" id="IPR001343">
    <property type="entry name" value="Hemolysn_Ca-bd"/>
</dbReference>
<dbReference type="Proteomes" id="UP000487350">
    <property type="component" value="Unassembled WGS sequence"/>
</dbReference>
<reference evidence="3 4" key="1">
    <citation type="submission" date="2019-11" db="EMBL/GenBank/DDBJ databases">
        <title>Caenimonas koreensis gen. nov., sp. nov., isolated from activated sludge.</title>
        <authorList>
            <person name="Seung H.R."/>
        </authorList>
    </citation>
    <scope>NUCLEOTIDE SEQUENCE [LARGE SCALE GENOMIC DNA]</scope>
    <source>
        <strain evidence="3 4">EMB320</strain>
    </source>
</reference>
<dbReference type="SUPFAM" id="SSF51120">
    <property type="entry name" value="beta-Roll"/>
    <property type="match status" value="2"/>
</dbReference>
<dbReference type="RefSeq" id="WP_153584785.1">
    <property type="nucleotide sequence ID" value="NZ_WJBU01000008.1"/>
</dbReference>
<dbReference type="PANTHER" id="PTHR38340">
    <property type="entry name" value="S-LAYER PROTEIN"/>
    <property type="match status" value="1"/>
</dbReference>
<proteinExistence type="predicted"/>
<sequence>MAFIQGDSGPNTLTGGLDNDIIWGMDGNDTMTGGAGNDDLDGGAGVDTAVFSGTQLQYDYSMVLDSTTWRNEANYVAHTNLLVLDSFSGRDGDDFLLGTEFLKFSNGTVHWYDVPVTYTVSSSTSSLEGIGIYGGVMNDTMIGHAGDNNFIGGLGDDYIDGGTAGFDTAIYYAADTYVTMNPVAGGVTVDLGTGSASGAWGNDTLVNIDAVIGSFYNDVLVGGASANYLNGEAGEDILIGAQGDDTLDGWDGLDWVLYNGNASEYTMSGNASERHFEDNVGSNGYDTLLNVERVQFDNLGLAFDINGNAGDAARIIGVLLGGDYVQNEAIERIVINALDSGYTLEDFADLAIDTLYPQYTSAQLATLMYTNVVGFAPSQGDVNYLVDVMAQTSAAWLAVYAGDTVYNDDNIDLAGLTQYGVPFLPII</sequence>
<dbReference type="PANTHER" id="PTHR38340:SF1">
    <property type="entry name" value="S-LAYER PROTEIN"/>
    <property type="match status" value="1"/>
</dbReference>
<evidence type="ECO:0000256" key="2">
    <source>
        <dbReference type="ARBA" id="ARBA00022525"/>
    </source>
</evidence>